<evidence type="ECO:0000313" key="2">
    <source>
        <dbReference type="EMBL" id="KAL3231073.1"/>
    </source>
</evidence>
<dbReference type="Proteomes" id="UP001623330">
    <property type="component" value="Unassembled WGS sequence"/>
</dbReference>
<evidence type="ECO:0000313" key="3">
    <source>
        <dbReference type="Proteomes" id="UP001623330"/>
    </source>
</evidence>
<feature type="region of interest" description="Disordered" evidence="1">
    <location>
        <begin position="162"/>
        <end position="222"/>
    </location>
</feature>
<keyword evidence="3" id="KW-1185">Reference proteome</keyword>
<sequence>MSTPDSSDVETPFKQREEARKLKEQLILETTPGLKRRKLVDVVGTIRNSPNESRQYLQELNSALSSQGTNLRDKLLDAEDGTNSIDDISPGHMSLSQTVFSQIKDPKDVYGRARQDRDESLVILDDYEPFSDDRFADQQDHELQQDDNLGIHQYDAELTDDMMPVDNIGSPGHLGSPVGGDKHETQVEHSLPYQDDSSLHYVPNSNDDGMDDDGMDSPHDVVERRFDSPDYPDIVVDIPDLQGIEIPDNLWELLATFLAQIFINIKASSGVEALVADRSKVVEILSSYHEIEPAIAKTLLFEIACKYLPLEECNSLELGLFTAVT</sequence>
<evidence type="ECO:0000256" key="1">
    <source>
        <dbReference type="SAM" id="MobiDB-lite"/>
    </source>
</evidence>
<comment type="caution">
    <text evidence="2">The sequence shown here is derived from an EMBL/GenBank/DDBJ whole genome shotgun (WGS) entry which is preliminary data.</text>
</comment>
<gene>
    <name evidence="2" type="ORF">RNJ44_00712</name>
</gene>
<dbReference type="EMBL" id="JBEVYD010000008">
    <property type="protein sequence ID" value="KAL3231073.1"/>
    <property type="molecule type" value="Genomic_DNA"/>
</dbReference>
<proteinExistence type="predicted"/>
<name>A0ABR4NS42_9SACH</name>
<protein>
    <submittedName>
        <fullName evidence="2">Uncharacterized protein</fullName>
    </submittedName>
</protein>
<accession>A0ABR4NS42</accession>
<organism evidence="2 3">
    <name type="scientific">Nakaseomyces bracarensis</name>
    <dbReference type="NCBI Taxonomy" id="273131"/>
    <lineage>
        <taxon>Eukaryota</taxon>
        <taxon>Fungi</taxon>
        <taxon>Dikarya</taxon>
        <taxon>Ascomycota</taxon>
        <taxon>Saccharomycotina</taxon>
        <taxon>Saccharomycetes</taxon>
        <taxon>Saccharomycetales</taxon>
        <taxon>Saccharomycetaceae</taxon>
        <taxon>Nakaseomyces</taxon>
    </lineage>
</organism>
<reference evidence="2 3" key="1">
    <citation type="submission" date="2024-05" db="EMBL/GenBank/DDBJ databases">
        <title>Long read based assembly of the Candida bracarensis genome reveals expanded adhesin content.</title>
        <authorList>
            <person name="Marcet-Houben M."/>
            <person name="Ksiezopolska E."/>
            <person name="Gabaldon T."/>
        </authorList>
    </citation>
    <scope>NUCLEOTIDE SEQUENCE [LARGE SCALE GENOMIC DNA]</scope>
    <source>
        <strain evidence="2 3">CBM6</strain>
    </source>
</reference>